<evidence type="ECO:0000313" key="2">
    <source>
        <dbReference type="EMBL" id="MSC61767.1"/>
    </source>
</evidence>
<evidence type="ECO:0000256" key="1">
    <source>
        <dbReference type="SAM" id="Phobius"/>
    </source>
</evidence>
<reference evidence="2 3" key="1">
    <citation type="journal article" date="2019" name="Nat. Med.">
        <title>A library of human gut bacterial isolates paired with longitudinal multiomics data enables mechanistic microbiome research.</title>
        <authorList>
            <person name="Poyet M."/>
            <person name="Groussin M."/>
            <person name="Gibbons S.M."/>
            <person name="Avila-Pacheco J."/>
            <person name="Jiang X."/>
            <person name="Kearney S.M."/>
            <person name="Perrotta A.R."/>
            <person name="Berdy B."/>
            <person name="Zhao S."/>
            <person name="Lieberman T.D."/>
            <person name="Swanson P.K."/>
            <person name="Smith M."/>
            <person name="Roesemann S."/>
            <person name="Alexander J.E."/>
            <person name="Rich S.A."/>
            <person name="Livny J."/>
            <person name="Vlamakis H."/>
            <person name="Clish C."/>
            <person name="Bullock K."/>
            <person name="Deik A."/>
            <person name="Scott J."/>
            <person name="Pierce K.A."/>
            <person name="Xavier R.J."/>
            <person name="Alm E.J."/>
        </authorList>
    </citation>
    <scope>NUCLEOTIDE SEQUENCE [LARGE SCALE GENOMIC DNA]</scope>
    <source>
        <strain evidence="2 3">BIOML-A1</strain>
    </source>
</reference>
<accession>A0A844DLS0</accession>
<dbReference type="Pfam" id="PF04854">
    <property type="entry name" value="DUF624"/>
    <property type="match status" value="1"/>
</dbReference>
<dbReference type="Proteomes" id="UP000461506">
    <property type="component" value="Unassembled WGS sequence"/>
</dbReference>
<keyword evidence="1" id="KW-0472">Membrane</keyword>
<dbReference type="RefSeq" id="WP_154276064.1">
    <property type="nucleotide sequence ID" value="NZ_WKQN01000001.1"/>
</dbReference>
<proteinExistence type="predicted"/>
<feature type="transmembrane region" description="Helical" evidence="1">
    <location>
        <begin position="141"/>
        <end position="168"/>
    </location>
</feature>
<feature type="transmembrane region" description="Helical" evidence="1">
    <location>
        <begin position="106"/>
        <end position="129"/>
    </location>
</feature>
<dbReference type="InterPro" id="IPR006938">
    <property type="entry name" value="DUF624"/>
</dbReference>
<gene>
    <name evidence="2" type="ORF">GKD95_00085</name>
</gene>
<name>A0A844DLS0_9FIRM</name>
<sequence>MGGLFDYDSKLFQLLLRVSDLVALSLLWLLCSLPVITIGASTSALYYTAMKLVRQRGNSTISMFFHAFKENIRSSLPVTLLLLVIGYALVVDFNLLAGRLGNSPVFHGLCIMVLVLYAAIAGLIFPVLAKFRCTLRQLIRNVLLLLLQHPLTVVAVTAMHFIPFWLIYAHLEWVESLEGIFLLFGPGSIAYVNALMLVPVFRSYIPEEQQEA</sequence>
<dbReference type="EMBL" id="WKQN01000001">
    <property type="protein sequence ID" value="MSC61767.1"/>
    <property type="molecule type" value="Genomic_DNA"/>
</dbReference>
<evidence type="ECO:0000313" key="3">
    <source>
        <dbReference type="Proteomes" id="UP000461506"/>
    </source>
</evidence>
<comment type="caution">
    <text evidence="2">The sequence shown here is derived from an EMBL/GenBank/DDBJ whole genome shotgun (WGS) entry which is preliminary data.</text>
</comment>
<keyword evidence="1" id="KW-1133">Transmembrane helix</keyword>
<protein>
    <submittedName>
        <fullName evidence="2">DUF624 domain-containing protein</fullName>
    </submittedName>
</protein>
<feature type="transmembrane region" description="Helical" evidence="1">
    <location>
        <begin position="21"/>
        <end position="47"/>
    </location>
</feature>
<feature type="transmembrane region" description="Helical" evidence="1">
    <location>
        <begin position="78"/>
        <end position="100"/>
    </location>
</feature>
<organism evidence="2 3">
    <name type="scientific">Faecalibacterium prausnitzii</name>
    <dbReference type="NCBI Taxonomy" id="853"/>
    <lineage>
        <taxon>Bacteria</taxon>
        <taxon>Bacillati</taxon>
        <taxon>Bacillota</taxon>
        <taxon>Clostridia</taxon>
        <taxon>Eubacteriales</taxon>
        <taxon>Oscillospiraceae</taxon>
        <taxon>Faecalibacterium</taxon>
    </lineage>
</organism>
<feature type="transmembrane region" description="Helical" evidence="1">
    <location>
        <begin position="180"/>
        <end position="201"/>
    </location>
</feature>
<keyword evidence="1" id="KW-0812">Transmembrane</keyword>
<dbReference type="AlphaFoldDB" id="A0A844DLS0"/>